<dbReference type="PANTHER" id="PTHR19384">
    <property type="entry name" value="NITRIC OXIDE SYNTHASE-RELATED"/>
    <property type="match status" value="1"/>
</dbReference>
<feature type="domain" description="Flavodoxin-like" evidence="6">
    <location>
        <begin position="43"/>
        <end position="180"/>
    </location>
</feature>
<evidence type="ECO:0000256" key="1">
    <source>
        <dbReference type="ARBA" id="ARBA00022630"/>
    </source>
</evidence>
<dbReference type="Gene3D" id="3.40.50.360">
    <property type="match status" value="1"/>
</dbReference>
<dbReference type="Gene3D" id="2.40.30.10">
    <property type="entry name" value="Translation factors"/>
    <property type="match status" value="1"/>
</dbReference>
<dbReference type="OrthoDB" id="9816402at2"/>
<dbReference type="SUPFAM" id="SSF63380">
    <property type="entry name" value="Riboflavin synthase domain-like"/>
    <property type="match status" value="1"/>
</dbReference>
<keyword evidence="9" id="KW-1185">Reference proteome</keyword>
<evidence type="ECO:0000313" key="9">
    <source>
        <dbReference type="Proteomes" id="UP000185639"/>
    </source>
</evidence>
<keyword evidence="3" id="KW-0249">Electron transport</keyword>
<dbReference type="GO" id="GO:0009086">
    <property type="term" value="P:methionine biosynthetic process"/>
    <property type="evidence" value="ECO:0007669"/>
    <property type="project" value="TreeGrafter"/>
</dbReference>
<dbReference type="GO" id="GO:0050667">
    <property type="term" value="P:homocysteine metabolic process"/>
    <property type="evidence" value="ECO:0007669"/>
    <property type="project" value="TreeGrafter"/>
</dbReference>
<evidence type="ECO:0000259" key="7">
    <source>
        <dbReference type="PROSITE" id="PS51384"/>
    </source>
</evidence>
<dbReference type="EC" id="1.6.2.4" evidence="4"/>
<feature type="transmembrane region" description="Helical" evidence="5">
    <location>
        <begin position="6"/>
        <end position="25"/>
    </location>
</feature>
<dbReference type="GO" id="GO:0050660">
    <property type="term" value="F:flavin adenine dinucleotide binding"/>
    <property type="evidence" value="ECO:0007669"/>
    <property type="project" value="TreeGrafter"/>
</dbReference>
<dbReference type="GO" id="GO:0010181">
    <property type="term" value="F:FMN binding"/>
    <property type="evidence" value="ECO:0007669"/>
    <property type="project" value="InterPro"/>
</dbReference>
<dbReference type="PROSITE" id="PS51384">
    <property type="entry name" value="FAD_FR"/>
    <property type="match status" value="1"/>
</dbReference>
<dbReference type="InterPro" id="IPR017927">
    <property type="entry name" value="FAD-bd_FR_type"/>
</dbReference>
<dbReference type="EMBL" id="FTOH01000001">
    <property type="protein sequence ID" value="SIS41711.1"/>
    <property type="molecule type" value="Genomic_DNA"/>
</dbReference>
<dbReference type="InterPro" id="IPR001094">
    <property type="entry name" value="Flavdoxin-like"/>
</dbReference>
<dbReference type="InterPro" id="IPR008254">
    <property type="entry name" value="Flavodoxin/NO_synth"/>
</dbReference>
<dbReference type="STRING" id="484498.SAMN05421686_101100"/>
<evidence type="ECO:0000313" key="8">
    <source>
        <dbReference type="EMBL" id="SIS41711.1"/>
    </source>
</evidence>
<evidence type="ECO:0000256" key="3">
    <source>
        <dbReference type="ARBA" id="ARBA00022982"/>
    </source>
</evidence>
<dbReference type="GO" id="GO:0030586">
    <property type="term" value="F:[methionine synthase] reductase (NADPH) activity"/>
    <property type="evidence" value="ECO:0007669"/>
    <property type="project" value="TreeGrafter"/>
</dbReference>
<protein>
    <recommendedName>
        <fullName evidence="4">NADPH--hemoprotein reductase</fullName>
        <ecNumber evidence="4">1.6.2.4</ecNumber>
    </recommendedName>
</protein>
<evidence type="ECO:0000256" key="2">
    <source>
        <dbReference type="ARBA" id="ARBA00022643"/>
    </source>
</evidence>
<evidence type="ECO:0000259" key="6">
    <source>
        <dbReference type="PROSITE" id="PS50902"/>
    </source>
</evidence>
<keyword evidence="3" id="KW-0813">Transport</keyword>
<reference evidence="9" key="1">
    <citation type="submission" date="2017-01" db="EMBL/GenBank/DDBJ databases">
        <authorList>
            <person name="Varghese N."/>
            <person name="Submissions S."/>
        </authorList>
    </citation>
    <scope>NUCLEOTIDE SEQUENCE [LARGE SCALE GENOMIC DNA]</scope>
    <source>
        <strain evidence="9">DSM 24913</strain>
    </source>
</reference>
<dbReference type="InterPro" id="IPR039261">
    <property type="entry name" value="FNR_nucleotide-bd"/>
</dbReference>
<dbReference type="SUPFAM" id="SSF52218">
    <property type="entry name" value="Flavoproteins"/>
    <property type="match status" value="1"/>
</dbReference>
<evidence type="ECO:0000256" key="5">
    <source>
        <dbReference type="SAM" id="Phobius"/>
    </source>
</evidence>
<keyword evidence="2" id="KW-0288">FMN</keyword>
<dbReference type="Proteomes" id="UP000185639">
    <property type="component" value="Unassembled WGS sequence"/>
</dbReference>
<feature type="domain" description="FAD-binding FR-type" evidence="7">
    <location>
        <begin position="202"/>
        <end position="309"/>
    </location>
</feature>
<dbReference type="GO" id="GO:0005829">
    <property type="term" value="C:cytosol"/>
    <property type="evidence" value="ECO:0007669"/>
    <property type="project" value="TreeGrafter"/>
</dbReference>
<name>A0A1N7IXJ0_9GAMM</name>
<dbReference type="AlphaFoldDB" id="A0A1N7IXJ0"/>
<proteinExistence type="predicted"/>
<accession>A0A1N7IXJ0</accession>
<dbReference type="InterPro" id="IPR017938">
    <property type="entry name" value="Riboflavin_synthase-like_b-brl"/>
</dbReference>
<keyword evidence="5" id="KW-1133">Transmembrane helix</keyword>
<keyword evidence="5" id="KW-0472">Membrane</keyword>
<dbReference type="RefSeq" id="WP_076513302.1">
    <property type="nucleotide sequence ID" value="NZ_FTOH01000001.1"/>
</dbReference>
<keyword evidence="1" id="KW-0285">Flavoprotein</keyword>
<gene>
    <name evidence="8" type="ORF">SAMN05421686_101100</name>
</gene>
<evidence type="ECO:0000256" key="4">
    <source>
        <dbReference type="ARBA" id="ARBA00023797"/>
    </source>
</evidence>
<dbReference type="PROSITE" id="PS50902">
    <property type="entry name" value="FLAVODOXIN_LIKE"/>
    <property type="match status" value="1"/>
</dbReference>
<sequence length="458" mass="50620">MLTVAPYIQAGALFLAWVAFTFWCYRQVIARSIEVREHTDADTIVAFASESGSAESLSQQLVKMLRSQGAKVLHLPLNQVTSERLTKSRSLFAIASTYGEGDAPDNGRFFIPSIKKTTACYPELCFSILGLGDTSYEHFCGFSYDINTILLERDAQVLAPLVAVDRNDPETIASWFAQLAEAGVIHSDQLSAMEFSDRAPVNPHYSLTFKGRRHLNSGSLGAPIFEVTLETLNQFSWQAGDIVQLHMKGQIREYSIASIPEESELMLLVREQNHPDGTRGLGSGWLCHQAATLDSVDVSIRCNPSFHCSADVEKLILVGNGSGLAGLRAHLKARELSDQHDNWLIFGERSPLFDRHWDDQLTAWYESGHLSYFNRSYSRAESSELASVAGEASVGYVQDVVAENSERLTRWVNAGATILVCGSRDGMAQDLDHQLCTILGGDQVEALTAAGRYRRDVY</sequence>
<dbReference type="Pfam" id="PF00258">
    <property type="entry name" value="Flavodoxin_1"/>
    <property type="match status" value="1"/>
</dbReference>
<organism evidence="8 9">
    <name type="scientific">Thalassolituus maritimus</name>
    <dbReference type="NCBI Taxonomy" id="484498"/>
    <lineage>
        <taxon>Bacteria</taxon>
        <taxon>Pseudomonadati</taxon>
        <taxon>Pseudomonadota</taxon>
        <taxon>Gammaproteobacteria</taxon>
        <taxon>Oceanospirillales</taxon>
        <taxon>Oceanospirillaceae</taxon>
        <taxon>Thalassolituus</taxon>
    </lineage>
</organism>
<keyword evidence="5" id="KW-0812">Transmembrane</keyword>
<dbReference type="CDD" id="cd06200">
    <property type="entry name" value="SiR_like1"/>
    <property type="match status" value="1"/>
</dbReference>
<dbReference type="InterPro" id="IPR029039">
    <property type="entry name" value="Flavoprotein-like_sf"/>
</dbReference>
<dbReference type="PANTHER" id="PTHR19384:SF17">
    <property type="entry name" value="NADPH--CYTOCHROME P450 REDUCTASE"/>
    <property type="match status" value="1"/>
</dbReference>
<dbReference type="Gene3D" id="3.40.50.80">
    <property type="entry name" value="Nucleotide-binding domain of ferredoxin-NADP reductase (FNR) module"/>
    <property type="match status" value="1"/>
</dbReference>
<dbReference type="PRINTS" id="PR00369">
    <property type="entry name" value="FLAVODOXIN"/>
</dbReference>
<dbReference type="SUPFAM" id="SSF52343">
    <property type="entry name" value="Ferredoxin reductase-like, C-terminal NADP-linked domain"/>
    <property type="match status" value="1"/>
</dbReference>